<evidence type="ECO:0000256" key="4">
    <source>
        <dbReference type="ARBA" id="ARBA00022679"/>
    </source>
</evidence>
<evidence type="ECO:0000256" key="5">
    <source>
        <dbReference type="ARBA" id="ARBA00022691"/>
    </source>
</evidence>
<feature type="binding site" evidence="7">
    <location>
        <position position="43"/>
    </location>
    <ligand>
        <name>S-adenosyl-L-methionine</name>
        <dbReference type="ChEBI" id="CHEBI:59789"/>
    </ligand>
</feature>
<dbReference type="AlphaFoldDB" id="A0A7X2NPX0"/>
<name>A0A7X2NPX0_9FIRM</name>
<dbReference type="GO" id="GO:0043527">
    <property type="term" value="C:tRNA methyltransferase complex"/>
    <property type="evidence" value="ECO:0007669"/>
    <property type="project" value="TreeGrafter"/>
</dbReference>
<dbReference type="GO" id="GO:0008176">
    <property type="term" value="F:tRNA (guanine(46)-N7)-methyltransferase activity"/>
    <property type="evidence" value="ECO:0007669"/>
    <property type="project" value="UniProtKB-UniRule"/>
</dbReference>
<accession>A0A7X2NPX0</accession>
<comment type="function">
    <text evidence="2 7">Catalyzes the formation of N(7)-methylguanine at position 46 (m7G46) in tRNA.</text>
</comment>
<protein>
    <recommendedName>
        <fullName evidence="7">tRNA (guanine-N(7)-)-methyltransferase</fullName>
        <ecNumber evidence="7">2.1.1.33</ecNumber>
    </recommendedName>
    <alternativeName>
        <fullName evidence="7">tRNA (guanine(46)-N(7))-methyltransferase</fullName>
    </alternativeName>
    <alternativeName>
        <fullName evidence="7">tRNA(m7G46)-methyltransferase</fullName>
    </alternativeName>
</protein>
<feature type="binding site" evidence="7">
    <location>
        <position position="156"/>
    </location>
    <ligand>
        <name>substrate</name>
    </ligand>
</feature>
<keyword evidence="6 7" id="KW-0819">tRNA processing</keyword>
<evidence type="ECO:0000256" key="2">
    <source>
        <dbReference type="ARBA" id="ARBA00003015"/>
    </source>
</evidence>
<proteinExistence type="inferred from homology"/>
<dbReference type="PANTHER" id="PTHR23417:SF14">
    <property type="entry name" value="PENTACOTRIPEPTIDE-REPEAT REGION OF PRORP DOMAIN-CONTAINING PROTEIN"/>
    <property type="match status" value="1"/>
</dbReference>
<dbReference type="UniPathway" id="UPA00989"/>
<evidence type="ECO:0000313" key="8">
    <source>
        <dbReference type="EMBL" id="MSS57401.1"/>
    </source>
</evidence>
<dbReference type="NCBIfam" id="NF001080">
    <property type="entry name" value="PRK00121.2-2"/>
    <property type="match status" value="1"/>
</dbReference>
<keyword evidence="5 7" id="KW-0949">S-adenosyl-L-methionine</keyword>
<comment type="caution">
    <text evidence="8">The sequence shown here is derived from an EMBL/GenBank/DDBJ whole genome shotgun (WGS) entry which is preliminary data.</text>
</comment>
<dbReference type="PROSITE" id="PS51625">
    <property type="entry name" value="SAM_MT_TRMB"/>
    <property type="match status" value="1"/>
</dbReference>
<dbReference type="Gene3D" id="3.40.50.150">
    <property type="entry name" value="Vaccinia Virus protein VP39"/>
    <property type="match status" value="1"/>
</dbReference>
<feature type="binding site" evidence="7">
    <location>
        <position position="98"/>
    </location>
    <ligand>
        <name>S-adenosyl-L-methionine</name>
        <dbReference type="ChEBI" id="CHEBI:59789"/>
    </ligand>
</feature>
<feature type="binding site" evidence="7">
    <location>
        <position position="124"/>
    </location>
    <ligand>
        <name>substrate</name>
    </ligand>
</feature>
<keyword evidence="4 7" id="KW-0808">Transferase</keyword>
<feature type="binding site" evidence="7">
    <location>
        <begin position="193"/>
        <end position="196"/>
    </location>
    <ligand>
        <name>substrate</name>
    </ligand>
</feature>
<feature type="binding site" evidence="7">
    <location>
        <position position="68"/>
    </location>
    <ligand>
        <name>S-adenosyl-L-methionine</name>
        <dbReference type="ChEBI" id="CHEBI:59789"/>
    </ligand>
</feature>
<dbReference type="PANTHER" id="PTHR23417">
    <property type="entry name" value="3-DEOXY-D-MANNO-OCTULOSONIC-ACID TRANSFERASE/TRNA GUANINE-N 7 - -METHYLTRANSFERASE"/>
    <property type="match status" value="1"/>
</dbReference>
<dbReference type="InterPro" id="IPR055361">
    <property type="entry name" value="tRNA_methyltr_TrmB_bact"/>
</dbReference>
<reference evidence="8 9" key="1">
    <citation type="submission" date="2019-08" db="EMBL/GenBank/DDBJ databases">
        <title>In-depth cultivation of the pig gut microbiome towards novel bacterial diversity and tailored functional studies.</title>
        <authorList>
            <person name="Wylensek D."/>
            <person name="Hitch T.C.A."/>
            <person name="Clavel T."/>
        </authorList>
    </citation>
    <scope>NUCLEOTIDE SEQUENCE [LARGE SCALE GENOMIC DNA]</scope>
    <source>
        <strain evidence="8 9">Oil+RF-744-GAM-WT-6</strain>
    </source>
</reference>
<keyword evidence="9" id="KW-1185">Reference proteome</keyword>
<dbReference type="HAMAP" id="MF_01057">
    <property type="entry name" value="tRNA_methyltr_TrmB"/>
    <property type="match status" value="1"/>
</dbReference>
<comment type="similarity">
    <text evidence="7">Belongs to the class I-like SAM-binding methyltransferase superfamily. TrmB family.</text>
</comment>
<sequence length="221" mass="25424">MRMRKKKWADPYLEAHPEYAVADPSACRGTWKQMLSCTKLHVEIGMGKGDYLNAMASMYPEEGWVGIEKDHSCAGVACRKALEMESPDLHNKRMIVGDAEHLAEWFADGEIDVIHLNFSDPWPKTYTHKRRLSSQKFLNVYRQLLSEEGIIRMKTDNKGLFEDSVLYFLQNGFTLTELSVDFRRNPHPEDAVTEYESRFMSLNQPIYQLAAIPILPDGNHV</sequence>
<organism evidence="8 9">
    <name type="scientific">Stecheria intestinalis</name>
    <dbReference type="NCBI Taxonomy" id="2606630"/>
    <lineage>
        <taxon>Bacteria</taxon>
        <taxon>Bacillati</taxon>
        <taxon>Bacillota</taxon>
        <taxon>Erysipelotrichia</taxon>
        <taxon>Erysipelotrichales</taxon>
        <taxon>Erysipelotrichaceae</taxon>
        <taxon>Stecheria</taxon>
    </lineage>
</organism>
<comment type="pathway">
    <text evidence="7">tRNA modification; N(7)-methylguanine-tRNA biosynthesis.</text>
</comment>
<dbReference type="SUPFAM" id="SSF53335">
    <property type="entry name" value="S-adenosyl-L-methionine-dependent methyltransferases"/>
    <property type="match status" value="1"/>
</dbReference>
<dbReference type="InterPro" id="IPR029063">
    <property type="entry name" value="SAM-dependent_MTases_sf"/>
</dbReference>
<keyword evidence="3 7" id="KW-0489">Methyltransferase</keyword>
<evidence type="ECO:0000313" key="9">
    <source>
        <dbReference type="Proteomes" id="UP000461880"/>
    </source>
</evidence>
<dbReference type="EC" id="2.1.1.33" evidence="7"/>
<feature type="binding site" evidence="7">
    <location>
        <position position="120"/>
    </location>
    <ligand>
        <name>S-adenosyl-L-methionine</name>
        <dbReference type="ChEBI" id="CHEBI:59789"/>
    </ligand>
</feature>
<dbReference type="NCBIfam" id="TIGR00091">
    <property type="entry name" value="tRNA (guanosine(46)-N7)-methyltransferase TrmB"/>
    <property type="match status" value="1"/>
</dbReference>
<dbReference type="InterPro" id="IPR003358">
    <property type="entry name" value="tRNA_(Gua-N-7)_MeTrfase_Trmb"/>
</dbReference>
<comment type="caution">
    <text evidence="7">Lacks conserved residue(s) required for the propagation of feature annotation.</text>
</comment>
<gene>
    <name evidence="7 8" type="primary">trmB</name>
    <name evidence="8" type="ORF">FYJ51_00550</name>
</gene>
<dbReference type="Proteomes" id="UP000461880">
    <property type="component" value="Unassembled WGS sequence"/>
</dbReference>
<evidence type="ECO:0000256" key="1">
    <source>
        <dbReference type="ARBA" id="ARBA00000142"/>
    </source>
</evidence>
<dbReference type="Pfam" id="PF02390">
    <property type="entry name" value="Methyltransf_4"/>
    <property type="match status" value="1"/>
</dbReference>
<dbReference type="EMBL" id="VUMN01000001">
    <property type="protein sequence ID" value="MSS57401.1"/>
    <property type="molecule type" value="Genomic_DNA"/>
</dbReference>
<evidence type="ECO:0000256" key="3">
    <source>
        <dbReference type="ARBA" id="ARBA00022603"/>
    </source>
</evidence>
<evidence type="ECO:0000256" key="6">
    <source>
        <dbReference type="ARBA" id="ARBA00022694"/>
    </source>
</evidence>
<evidence type="ECO:0000256" key="7">
    <source>
        <dbReference type="HAMAP-Rule" id="MF_01057"/>
    </source>
</evidence>
<comment type="catalytic activity">
    <reaction evidence="1 7">
        <text>guanosine(46) in tRNA + S-adenosyl-L-methionine = N(7)-methylguanosine(46) in tRNA + S-adenosyl-L-homocysteine</text>
        <dbReference type="Rhea" id="RHEA:42708"/>
        <dbReference type="Rhea" id="RHEA-COMP:10188"/>
        <dbReference type="Rhea" id="RHEA-COMP:10189"/>
        <dbReference type="ChEBI" id="CHEBI:57856"/>
        <dbReference type="ChEBI" id="CHEBI:59789"/>
        <dbReference type="ChEBI" id="CHEBI:74269"/>
        <dbReference type="ChEBI" id="CHEBI:74480"/>
        <dbReference type="EC" id="2.1.1.33"/>
    </reaction>
</comment>